<accession>A0A2C5XVX2</accession>
<reference evidence="2 3" key="1">
    <citation type="submission" date="2017-06" db="EMBL/GenBank/DDBJ databases">
        <title>Ant-infecting Ophiocordyceps genomes reveal a high diversity of potential behavioral manipulation genes and a possible major role for enterotoxins.</title>
        <authorList>
            <person name="De Bekker C."/>
            <person name="Evans H.C."/>
            <person name="Brachmann A."/>
            <person name="Hughes D.P."/>
        </authorList>
    </citation>
    <scope>NUCLEOTIDE SEQUENCE [LARGE SCALE GENOMIC DNA]</scope>
    <source>
        <strain evidence="2 3">Map16</strain>
    </source>
</reference>
<evidence type="ECO:0000313" key="3">
    <source>
        <dbReference type="Proteomes" id="UP000226431"/>
    </source>
</evidence>
<protein>
    <submittedName>
        <fullName evidence="2">Uncharacterized protein</fullName>
    </submittedName>
</protein>
<name>A0A2C5XVX2_9HYPO</name>
<dbReference type="Proteomes" id="UP000226431">
    <property type="component" value="Unassembled WGS sequence"/>
</dbReference>
<dbReference type="AlphaFoldDB" id="A0A2C5XVX2"/>
<comment type="caution">
    <text evidence="2">The sequence shown here is derived from an EMBL/GenBank/DDBJ whole genome shotgun (WGS) entry which is preliminary data.</text>
</comment>
<feature type="signal peptide" evidence="1">
    <location>
        <begin position="1"/>
        <end position="23"/>
    </location>
</feature>
<keyword evidence="1" id="KW-0732">Signal</keyword>
<evidence type="ECO:0000313" key="2">
    <source>
        <dbReference type="EMBL" id="PHH58844.1"/>
    </source>
</evidence>
<keyword evidence="3" id="KW-1185">Reference proteome</keyword>
<gene>
    <name evidence="2" type="ORF">CDD80_1944</name>
</gene>
<proteinExistence type="predicted"/>
<sequence length="170" mass="19437">MDPSRCVALLAHLILLMARGGYSRDSTMQRRWVPPVATEAVYGLPPPITANNSCSMLIKRLRLIRQHPDTLPTPIQHTLQIPDIYNLSARYDAEFALIRSDFPASTALQLGYLPAPAFDGLKQLKPDWSIYNLHHGLTHENHRRSNLRLHRAAVRQLHPRRHNSRYQRAG</sequence>
<evidence type="ECO:0000256" key="1">
    <source>
        <dbReference type="SAM" id="SignalP"/>
    </source>
</evidence>
<dbReference type="EMBL" id="NJES01001888">
    <property type="protein sequence ID" value="PHH58844.1"/>
    <property type="molecule type" value="Genomic_DNA"/>
</dbReference>
<feature type="chain" id="PRO_5012315903" evidence="1">
    <location>
        <begin position="24"/>
        <end position="170"/>
    </location>
</feature>
<organism evidence="2 3">
    <name type="scientific">Ophiocordyceps camponoti-rufipedis</name>
    <dbReference type="NCBI Taxonomy" id="2004952"/>
    <lineage>
        <taxon>Eukaryota</taxon>
        <taxon>Fungi</taxon>
        <taxon>Dikarya</taxon>
        <taxon>Ascomycota</taxon>
        <taxon>Pezizomycotina</taxon>
        <taxon>Sordariomycetes</taxon>
        <taxon>Hypocreomycetidae</taxon>
        <taxon>Hypocreales</taxon>
        <taxon>Ophiocordycipitaceae</taxon>
        <taxon>Ophiocordyceps</taxon>
    </lineage>
</organism>